<evidence type="ECO:0000313" key="1">
    <source>
        <dbReference type="EMBL" id="SPO05933.1"/>
    </source>
</evidence>
<protein>
    <submittedName>
        <fullName evidence="1">Uncharacterized protein</fullName>
    </submittedName>
</protein>
<accession>A0AAE8N6B9</accession>
<sequence length="130" mass="14287">MIRVKSEPEEYPRLSTARIRLSHQAAGKPNLRFKSSNLAGPYEDGLADHLPLSKLATPTFRYAFKMRGDPQARCVLGSKKGRTLGTDPASKGLVVTYLTVLVPFSNVDGPVTCPKAAVQDSPRVSDRREY</sequence>
<dbReference type="EMBL" id="ONZQ02000014">
    <property type="protein sequence ID" value="SPO05933.1"/>
    <property type="molecule type" value="Genomic_DNA"/>
</dbReference>
<dbReference type="Proteomes" id="UP001187682">
    <property type="component" value="Unassembled WGS sequence"/>
</dbReference>
<organism evidence="1 2">
    <name type="scientific">Cephalotrichum gorgonifer</name>
    <dbReference type="NCBI Taxonomy" id="2041049"/>
    <lineage>
        <taxon>Eukaryota</taxon>
        <taxon>Fungi</taxon>
        <taxon>Dikarya</taxon>
        <taxon>Ascomycota</taxon>
        <taxon>Pezizomycotina</taxon>
        <taxon>Sordariomycetes</taxon>
        <taxon>Hypocreomycetidae</taxon>
        <taxon>Microascales</taxon>
        <taxon>Microascaceae</taxon>
        <taxon>Cephalotrichum</taxon>
    </lineage>
</organism>
<comment type="caution">
    <text evidence="1">The sequence shown here is derived from an EMBL/GenBank/DDBJ whole genome shotgun (WGS) entry which is preliminary data.</text>
</comment>
<gene>
    <name evidence="1" type="ORF">DNG_08622</name>
</gene>
<name>A0AAE8N6B9_9PEZI</name>
<reference evidence="1" key="1">
    <citation type="submission" date="2018-03" db="EMBL/GenBank/DDBJ databases">
        <authorList>
            <person name="Guldener U."/>
        </authorList>
    </citation>
    <scope>NUCLEOTIDE SEQUENCE</scope>
</reference>
<keyword evidence="2" id="KW-1185">Reference proteome</keyword>
<evidence type="ECO:0000313" key="2">
    <source>
        <dbReference type="Proteomes" id="UP001187682"/>
    </source>
</evidence>
<dbReference type="AlphaFoldDB" id="A0AAE8N6B9"/>
<proteinExistence type="predicted"/>